<dbReference type="AlphaFoldDB" id="E0TC45"/>
<dbReference type="PANTHER" id="PTHR34203">
    <property type="entry name" value="METHYLTRANSFERASE, FKBM FAMILY PROTEIN"/>
    <property type="match status" value="1"/>
</dbReference>
<dbReference type="Pfam" id="PF05050">
    <property type="entry name" value="Methyltransf_21"/>
    <property type="match status" value="1"/>
</dbReference>
<dbReference type="SUPFAM" id="SSF53335">
    <property type="entry name" value="S-adenosyl-L-methionine-dependent methyltransferases"/>
    <property type="match status" value="1"/>
</dbReference>
<dbReference type="InterPro" id="IPR052514">
    <property type="entry name" value="SAM-dependent_MTase"/>
</dbReference>
<evidence type="ECO:0000313" key="3">
    <source>
        <dbReference type="Proteomes" id="UP000001302"/>
    </source>
</evidence>
<name>E0TC45_PARBH</name>
<gene>
    <name evidence="2" type="ordered locus">PB2503_11279</name>
</gene>
<protein>
    <recommendedName>
        <fullName evidence="1">Methyltransferase FkbM domain-containing protein</fullName>
    </recommendedName>
</protein>
<dbReference type="Gene3D" id="3.40.50.150">
    <property type="entry name" value="Vaccinia Virus protein VP39"/>
    <property type="match status" value="1"/>
</dbReference>
<organism evidence="2 3">
    <name type="scientific">Parvularcula bermudensis (strain ATCC BAA-594 / HTCC2503 / KCTC 12087)</name>
    <dbReference type="NCBI Taxonomy" id="314260"/>
    <lineage>
        <taxon>Bacteria</taxon>
        <taxon>Pseudomonadati</taxon>
        <taxon>Pseudomonadota</taxon>
        <taxon>Alphaproteobacteria</taxon>
        <taxon>Parvularculales</taxon>
        <taxon>Parvularculaceae</taxon>
        <taxon>Parvularcula</taxon>
    </lineage>
</organism>
<sequence length="285" mass="30860">MRRTVRFLNTHPLNRRTPWIGYWNFARWQAKSPFLREKARVEWIDGACLMVSKGMVGATGNIYCGLHEFADMAFILDMLTPEDLFLDIGANVGSYTILAAGARQARAISFEPDPVTVRHLEENVVANGAESLVRIENCALGDCAGTLSFTTGQDAMNRVATASDRAVQSVPVKRLDDIEGAASAVVAKLDVEGFEAPVLKGASTVLASKTLLAVEAETADPDVVSLLEGAGFVERYYDPWAKRLAEQPIVGLNASNALFIRDVDAVDARLAAAGPIAWQGRVLRP</sequence>
<proteinExistence type="predicted"/>
<reference evidence="2 3" key="2">
    <citation type="journal article" date="2011" name="J. Bacteriol.">
        <title>Complete genome sequence of strain HTCC2503T of Parvularcula bermudensis, the type species of the order "Parvularculales" in the class Alphaproteobacteria.</title>
        <authorList>
            <person name="Oh H.M."/>
            <person name="Kang I."/>
            <person name="Vergin K.L."/>
            <person name="Kang D."/>
            <person name="Rhee K.H."/>
            <person name="Giovannoni S.J."/>
            <person name="Cho J.C."/>
        </authorList>
    </citation>
    <scope>NUCLEOTIDE SEQUENCE [LARGE SCALE GENOMIC DNA]</scope>
    <source>
        <strain evidence="3">ATCC BAA-594 / HTCC2503 / KCTC 12087</strain>
    </source>
</reference>
<dbReference type="KEGG" id="pbr:PB2503_11279"/>
<reference evidence="3" key="1">
    <citation type="submission" date="2010-08" db="EMBL/GenBank/DDBJ databases">
        <title>Genome sequence of Parvularcula bermudensis HTCC2503.</title>
        <authorList>
            <person name="Kang D.-M."/>
            <person name="Oh H.-M."/>
            <person name="Cho J.-C."/>
        </authorList>
    </citation>
    <scope>NUCLEOTIDE SEQUENCE [LARGE SCALE GENOMIC DNA]</scope>
    <source>
        <strain evidence="3">ATCC BAA-594 / HTCC2503 / KCTC 12087</strain>
    </source>
</reference>
<dbReference type="InterPro" id="IPR029063">
    <property type="entry name" value="SAM-dependent_MTases_sf"/>
</dbReference>
<evidence type="ECO:0000259" key="1">
    <source>
        <dbReference type="Pfam" id="PF05050"/>
    </source>
</evidence>
<dbReference type="EMBL" id="CP002156">
    <property type="protein sequence ID" value="ADM10303.1"/>
    <property type="molecule type" value="Genomic_DNA"/>
</dbReference>
<dbReference type="Proteomes" id="UP000001302">
    <property type="component" value="Chromosome"/>
</dbReference>
<dbReference type="eggNOG" id="COG2242">
    <property type="taxonomic scope" value="Bacteria"/>
</dbReference>
<dbReference type="STRING" id="314260.PB2503_11279"/>
<feature type="domain" description="Methyltransferase FkbM" evidence="1">
    <location>
        <begin position="87"/>
        <end position="232"/>
    </location>
</feature>
<accession>E0TC45</accession>
<dbReference type="HOGENOM" id="CLU_082068_0_0_5"/>
<dbReference type="RefSeq" id="WP_013301277.1">
    <property type="nucleotide sequence ID" value="NC_014414.1"/>
</dbReference>
<dbReference type="NCBIfam" id="TIGR01444">
    <property type="entry name" value="fkbM_fam"/>
    <property type="match status" value="1"/>
</dbReference>
<keyword evidence="3" id="KW-1185">Reference proteome</keyword>
<evidence type="ECO:0000313" key="2">
    <source>
        <dbReference type="EMBL" id="ADM10303.1"/>
    </source>
</evidence>
<dbReference type="InterPro" id="IPR006342">
    <property type="entry name" value="FkbM_mtfrase"/>
</dbReference>
<dbReference type="OrthoDB" id="292760at2"/>
<dbReference type="PANTHER" id="PTHR34203:SF15">
    <property type="entry name" value="SLL1173 PROTEIN"/>
    <property type="match status" value="1"/>
</dbReference>